<accession>A0A2V3UW34</accession>
<reference evidence="1 2" key="1">
    <citation type="submission" date="2018-05" db="EMBL/GenBank/DDBJ databases">
        <title>Genomic Encyclopedia of Type Strains, Phase IV (KMG-IV): sequencing the most valuable type-strain genomes for metagenomic binning, comparative biology and taxonomic classification.</title>
        <authorList>
            <person name="Goeker M."/>
        </authorList>
    </citation>
    <scope>NUCLEOTIDE SEQUENCE [LARGE SCALE GENOMIC DNA]</scope>
    <source>
        <strain evidence="1 2">DSM 3183</strain>
    </source>
</reference>
<dbReference type="Proteomes" id="UP000248014">
    <property type="component" value="Unassembled WGS sequence"/>
</dbReference>
<dbReference type="AlphaFoldDB" id="A0A2V3UW34"/>
<evidence type="ECO:0000313" key="2">
    <source>
        <dbReference type="Proteomes" id="UP000248014"/>
    </source>
</evidence>
<organism evidence="1 2">
    <name type="scientific">Blastomonas natatoria</name>
    <dbReference type="NCBI Taxonomy" id="34015"/>
    <lineage>
        <taxon>Bacteria</taxon>
        <taxon>Pseudomonadati</taxon>
        <taxon>Pseudomonadota</taxon>
        <taxon>Alphaproteobacteria</taxon>
        <taxon>Sphingomonadales</taxon>
        <taxon>Sphingomonadaceae</taxon>
        <taxon>Blastomonas</taxon>
    </lineage>
</organism>
<comment type="caution">
    <text evidence="1">The sequence shown here is derived from an EMBL/GenBank/DDBJ whole genome shotgun (WGS) entry which is preliminary data.</text>
</comment>
<evidence type="ECO:0000313" key="1">
    <source>
        <dbReference type="EMBL" id="PXW73417.1"/>
    </source>
</evidence>
<protein>
    <submittedName>
        <fullName evidence="1">Uncharacterized protein</fullName>
    </submittedName>
</protein>
<sequence length="40" mass="4152">MPPGAMAAGGIFIGLAPTLQRARNVNRSLALVESSTPETR</sequence>
<keyword evidence="2" id="KW-1185">Reference proteome</keyword>
<proteinExistence type="predicted"/>
<dbReference type="EMBL" id="QJJM01000010">
    <property type="protein sequence ID" value="PXW73417.1"/>
    <property type="molecule type" value="Genomic_DNA"/>
</dbReference>
<name>A0A2V3UW34_9SPHN</name>
<gene>
    <name evidence="1" type="ORF">C7451_110144</name>
</gene>